<reference evidence="4 5" key="1">
    <citation type="journal article" date="2018" name="Cell">
        <title>The Chara Genome: Secondary Complexity and Implications for Plant Terrestrialization.</title>
        <authorList>
            <person name="Nishiyama T."/>
            <person name="Sakayama H."/>
            <person name="Vries J.D."/>
            <person name="Buschmann H."/>
            <person name="Saint-Marcoux D."/>
            <person name="Ullrich K.K."/>
            <person name="Haas F.B."/>
            <person name="Vanderstraeten L."/>
            <person name="Becker D."/>
            <person name="Lang D."/>
            <person name="Vosolsobe S."/>
            <person name="Rombauts S."/>
            <person name="Wilhelmsson P.K.I."/>
            <person name="Janitza P."/>
            <person name="Kern R."/>
            <person name="Heyl A."/>
            <person name="Rumpler F."/>
            <person name="Villalobos L.I.A.C."/>
            <person name="Clay J.M."/>
            <person name="Skokan R."/>
            <person name="Toyoda A."/>
            <person name="Suzuki Y."/>
            <person name="Kagoshima H."/>
            <person name="Schijlen E."/>
            <person name="Tajeshwar N."/>
            <person name="Catarino B."/>
            <person name="Hetherington A.J."/>
            <person name="Saltykova A."/>
            <person name="Bonnot C."/>
            <person name="Breuninger H."/>
            <person name="Symeonidi A."/>
            <person name="Radhakrishnan G.V."/>
            <person name="Van Nieuwerburgh F."/>
            <person name="Deforce D."/>
            <person name="Chang C."/>
            <person name="Karol K.G."/>
            <person name="Hedrich R."/>
            <person name="Ulvskov P."/>
            <person name="Glockner G."/>
            <person name="Delwiche C.F."/>
            <person name="Petrasek J."/>
            <person name="Van de Peer Y."/>
            <person name="Friml J."/>
            <person name="Beilby M."/>
            <person name="Dolan L."/>
            <person name="Kohara Y."/>
            <person name="Sugano S."/>
            <person name="Fujiyama A."/>
            <person name="Delaux P.-M."/>
            <person name="Quint M."/>
            <person name="TheiBen G."/>
            <person name="Hagemann M."/>
            <person name="Harholt J."/>
            <person name="Dunand C."/>
            <person name="Zachgo S."/>
            <person name="Langdale J."/>
            <person name="Maumus F."/>
            <person name="Straeten D.V.D."/>
            <person name="Gould S.B."/>
            <person name="Rensing S.A."/>
        </authorList>
    </citation>
    <scope>NUCLEOTIDE SEQUENCE [LARGE SCALE GENOMIC DNA]</scope>
    <source>
        <strain evidence="4 5">S276</strain>
    </source>
</reference>
<dbReference type="PANTHER" id="PTHR32166">
    <property type="entry name" value="OSJNBA0013A04.12 PROTEIN"/>
    <property type="match status" value="1"/>
</dbReference>
<feature type="compositionally biased region" description="Basic and acidic residues" evidence="1">
    <location>
        <begin position="46"/>
        <end position="58"/>
    </location>
</feature>
<feature type="region of interest" description="Disordered" evidence="1">
    <location>
        <begin position="1144"/>
        <end position="1280"/>
    </location>
</feature>
<dbReference type="InterPro" id="IPR007021">
    <property type="entry name" value="DUF659"/>
</dbReference>
<dbReference type="OrthoDB" id="4951847at2759"/>
<dbReference type="Pfam" id="PF05699">
    <property type="entry name" value="Dimer_Tnp_hAT"/>
    <property type="match status" value="1"/>
</dbReference>
<feature type="compositionally biased region" description="Basic and acidic residues" evidence="1">
    <location>
        <begin position="1228"/>
        <end position="1238"/>
    </location>
</feature>
<feature type="domain" description="HAT C-terminal dimerisation" evidence="3">
    <location>
        <begin position="567"/>
        <end position="634"/>
    </location>
</feature>
<dbReference type="InterPro" id="IPR008906">
    <property type="entry name" value="HATC_C_dom"/>
</dbReference>
<gene>
    <name evidence="4" type="ORF">CBR_g28752</name>
</gene>
<dbReference type="EMBL" id="BFEA01000309">
    <property type="protein sequence ID" value="GBG79038.1"/>
    <property type="molecule type" value="Genomic_DNA"/>
</dbReference>
<dbReference type="InterPro" id="IPR012337">
    <property type="entry name" value="RNaseH-like_sf"/>
</dbReference>
<dbReference type="AlphaFoldDB" id="A0A388L9S6"/>
<evidence type="ECO:0000256" key="1">
    <source>
        <dbReference type="SAM" id="MobiDB-lite"/>
    </source>
</evidence>
<dbReference type="GO" id="GO:0046983">
    <property type="term" value="F:protein dimerization activity"/>
    <property type="evidence" value="ECO:0007669"/>
    <property type="project" value="InterPro"/>
</dbReference>
<organism evidence="4 5">
    <name type="scientific">Chara braunii</name>
    <name type="common">Braun's stonewort</name>
    <dbReference type="NCBI Taxonomy" id="69332"/>
    <lineage>
        <taxon>Eukaryota</taxon>
        <taxon>Viridiplantae</taxon>
        <taxon>Streptophyta</taxon>
        <taxon>Charophyceae</taxon>
        <taxon>Charales</taxon>
        <taxon>Characeae</taxon>
        <taxon>Chara</taxon>
    </lineage>
</organism>
<evidence type="ECO:0000313" key="5">
    <source>
        <dbReference type="Proteomes" id="UP000265515"/>
    </source>
</evidence>
<evidence type="ECO:0008006" key="6">
    <source>
        <dbReference type="Google" id="ProtNLM"/>
    </source>
</evidence>
<feature type="compositionally biased region" description="Basic and acidic residues" evidence="1">
    <location>
        <begin position="1159"/>
        <end position="1168"/>
    </location>
</feature>
<comment type="caution">
    <text evidence="4">The sequence shown here is derived from an EMBL/GenBank/DDBJ whole genome shotgun (WGS) entry which is preliminary data.</text>
</comment>
<dbReference type="Proteomes" id="UP000265515">
    <property type="component" value="Unassembled WGS sequence"/>
</dbReference>
<sequence>MRDEVSITDPLGRAMAERHMDVREEELEKEDLRRADDAATPAARMANDRAADHREEWGGRGADPPMRDEGRVGGVRAEDELTTLRERIGVLEAGRQPTRSDDTLGQCSRRGVDMAWLRTEGTSGPSGVVVPHDRRMLQTRLDSWASGGLQQQYERLWARALFRAGVPFSFMRLETTQELHDFMVSLMRVTIGPALVLPSYTDMRTRLLDEIYHEIAERVASKKAKWKLTGCPMMTDGATTRSYKPVVNFIAAGEDGPVLITTVDMSERDKTGVALADLWEDVIRDIGVDVVNAYCTDNAYANKVAAQRFQDHPDNAISRIPWLPYAAHCLSLLLRDITCFQWVRPILKNTHKVVMFFKNIQKALTYHRSFKGRGQLELIRPCDTRFGSAFQMVERLTDQERILRDVVGSVRWRSIPWKGKAAQDERPVRQLVMSNLFWESAHRVQDVMQSAYSLQRVRDTGLSVEEETEILDRVETVEYRCSMMRQPAHALAYRVDPRRRDLSLLADTGSTVVQSALDYLSRFTVDGPGSEEHDKLWFALYLFHHNDPHVSPRPKWWTDDKVKADAGRMHPAYWWYLHGGDFPRLREVAIKVLAIWSTASPCERNWTSHDFIHSKRRNKLSSDSLRKLVFIHWNMQLLRAQSGPRRGFVDVWEDMVEDPSEPQVGAASEEVYDDSMTIPEEVEADIRSRRKEGGDRANARLLQGRDYEDEDEEDVIYEADDIWEGKDMIEEIAAAGKGKEVVRDDPLVSRVWDRWRGLDIVDDLDSYLHGSRHTLHMMKDIHECRRPDEGSAGVQQDRHVDTGFRATTFDGEADSCAATTEVGSTRTTEVVVPPPAAPSFGMPSVVGTGAEHCDAPIPGRVAQQPCPAVEEQGSAPITEERVTHATVLEEPHPVVEDQVTTPAAEELEAATVISGQQTRLDGRARETEGVPTSLSSPARHDPSACTGTDDTTLAPFHSTVPLTIGEVVARHHTGHACVMETATHTGIVQQEGVVTDEGGHETDIEPPSTAEEVAPTSAEATRTLESTEPHTAMMTTTIGGGPGAGMTSAALRPVSFYTAPPLSVLHGRAVVRGPGLTLPPRTSSPTATTPVGRLSSSMSIAAQHSQGSRGVPSVAPVARSHLNPVCSGPVASIAVPPLPTRVSSAIVDNTSTRGRKRKAPDTHGREQPQRPAVQGRPRRCPPGGRSGRGRGRQGAAGATKRLLGSLGAIGGGSPAPISMHGVRTRSRGAADRTRRVEVQEDDDDDEKGSGDGSESEYEAPSHSSDDDDDADTEGDAVAAQ</sequence>
<dbReference type="SUPFAM" id="SSF53098">
    <property type="entry name" value="Ribonuclease H-like"/>
    <property type="match status" value="1"/>
</dbReference>
<dbReference type="Pfam" id="PF04937">
    <property type="entry name" value="DUF659"/>
    <property type="match status" value="1"/>
</dbReference>
<feature type="region of interest" description="Disordered" evidence="1">
    <location>
        <begin position="921"/>
        <end position="952"/>
    </location>
</feature>
<feature type="region of interest" description="Disordered" evidence="1">
    <location>
        <begin position="1"/>
        <end position="71"/>
    </location>
</feature>
<dbReference type="Gramene" id="GBG79038">
    <property type="protein sequence ID" value="GBG79038"/>
    <property type="gene ID" value="CBR_g28752"/>
</dbReference>
<evidence type="ECO:0000259" key="2">
    <source>
        <dbReference type="Pfam" id="PF04937"/>
    </source>
</evidence>
<name>A0A388L9S6_CHABU</name>
<evidence type="ECO:0000259" key="3">
    <source>
        <dbReference type="Pfam" id="PF05699"/>
    </source>
</evidence>
<feature type="compositionally biased region" description="Acidic residues" evidence="1">
    <location>
        <begin position="1265"/>
        <end position="1274"/>
    </location>
</feature>
<dbReference type="PANTHER" id="PTHR32166:SF123">
    <property type="entry name" value="BED-TYPE DOMAIN-CONTAINING PROTEIN"/>
    <property type="match status" value="1"/>
</dbReference>
<keyword evidence="5" id="KW-1185">Reference proteome</keyword>
<protein>
    <recommendedName>
        <fullName evidence="6">DUF659 domain-containing protein</fullName>
    </recommendedName>
</protein>
<accession>A0A388L9S6</accession>
<feature type="compositionally biased region" description="Low complexity" evidence="1">
    <location>
        <begin position="1193"/>
        <end position="1206"/>
    </location>
</feature>
<feature type="domain" description="DUF659" evidence="2">
    <location>
        <begin position="198"/>
        <end position="353"/>
    </location>
</feature>
<evidence type="ECO:0000313" key="4">
    <source>
        <dbReference type="EMBL" id="GBG79038.1"/>
    </source>
</evidence>
<feature type="region of interest" description="Disordered" evidence="1">
    <location>
        <begin position="997"/>
        <end position="1016"/>
    </location>
</feature>
<proteinExistence type="predicted"/>